<dbReference type="InterPro" id="IPR036640">
    <property type="entry name" value="ABC1_TM_sf"/>
</dbReference>
<evidence type="ECO:0000256" key="5">
    <source>
        <dbReference type="SAM" id="Phobius"/>
    </source>
</evidence>
<reference evidence="6 7" key="1">
    <citation type="submission" date="2018-12" db="EMBL/GenBank/DDBJ databases">
        <authorList>
            <consortium name="Pathogen Informatics"/>
        </authorList>
    </citation>
    <scope>NUCLEOTIDE SEQUENCE [LARGE SCALE GENOMIC DNA]</scope>
    <source>
        <strain evidence="6 7">NCTC6754</strain>
    </source>
</reference>
<dbReference type="AlphaFoldDB" id="A0A447U6F6"/>
<dbReference type="GO" id="GO:0005886">
    <property type="term" value="C:plasma membrane"/>
    <property type="evidence" value="ECO:0007669"/>
    <property type="project" value="UniProtKB-SubCell"/>
</dbReference>
<accession>A0A447U6F6</accession>
<dbReference type="SUPFAM" id="SSF90123">
    <property type="entry name" value="ABC transporter transmembrane region"/>
    <property type="match status" value="1"/>
</dbReference>
<evidence type="ECO:0000256" key="2">
    <source>
        <dbReference type="ARBA" id="ARBA00022692"/>
    </source>
</evidence>
<proteinExistence type="predicted"/>
<name>A0A447U6F6_SALET</name>
<keyword evidence="6" id="KW-0067">ATP-binding</keyword>
<feature type="transmembrane region" description="Helical" evidence="5">
    <location>
        <begin position="53"/>
        <end position="76"/>
    </location>
</feature>
<evidence type="ECO:0000256" key="1">
    <source>
        <dbReference type="ARBA" id="ARBA00004651"/>
    </source>
</evidence>
<keyword evidence="4 5" id="KW-0472">Membrane</keyword>
<gene>
    <name evidence="6" type="primary">cydC_2</name>
    <name evidence="6" type="ORF">NCTC6754_07040</name>
</gene>
<evidence type="ECO:0000256" key="4">
    <source>
        <dbReference type="ARBA" id="ARBA00023136"/>
    </source>
</evidence>
<comment type="subcellular location">
    <subcellularLocation>
        <location evidence="1">Cell membrane</location>
        <topology evidence="1">Multi-pass membrane protein</topology>
    </subcellularLocation>
</comment>
<keyword evidence="2 5" id="KW-0812">Transmembrane</keyword>
<keyword evidence="3 5" id="KW-1133">Transmembrane helix</keyword>
<organism evidence="6 7">
    <name type="scientific">Salmonella enterica I</name>
    <dbReference type="NCBI Taxonomy" id="59201"/>
    <lineage>
        <taxon>Bacteria</taxon>
        <taxon>Pseudomonadati</taxon>
        <taxon>Pseudomonadota</taxon>
        <taxon>Gammaproteobacteria</taxon>
        <taxon>Enterobacterales</taxon>
        <taxon>Enterobacteriaceae</taxon>
        <taxon>Salmonella</taxon>
    </lineage>
</organism>
<evidence type="ECO:0000313" key="7">
    <source>
        <dbReference type="Proteomes" id="UP000269208"/>
    </source>
</evidence>
<keyword evidence="6" id="KW-0547">Nucleotide-binding</keyword>
<dbReference type="EMBL" id="LR134190">
    <property type="protein sequence ID" value="VEB61612.1"/>
    <property type="molecule type" value="Genomic_DNA"/>
</dbReference>
<protein>
    <submittedName>
        <fullName evidence="6">Transport ATP-binding protein CydC</fullName>
    </submittedName>
</protein>
<dbReference type="Proteomes" id="UP000269208">
    <property type="component" value="Chromosome"/>
</dbReference>
<sequence>MEATELQWHEAQRRQSELTALSQALMLLIGALAVMLMLWMASGGVGGNTQPGALIALFVFCALAAFEALAPVTGAFQHLGQVIASAASYH</sequence>
<dbReference type="GO" id="GO:0005524">
    <property type="term" value="F:ATP binding"/>
    <property type="evidence" value="ECO:0007669"/>
    <property type="project" value="UniProtKB-KW"/>
</dbReference>
<feature type="transmembrane region" description="Helical" evidence="5">
    <location>
        <begin position="20"/>
        <end position="41"/>
    </location>
</feature>
<evidence type="ECO:0000256" key="3">
    <source>
        <dbReference type="ARBA" id="ARBA00022989"/>
    </source>
</evidence>
<evidence type="ECO:0000313" key="6">
    <source>
        <dbReference type="EMBL" id="VEB61612.1"/>
    </source>
</evidence>